<dbReference type="EMBL" id="CP002994">
    <property type="protein sequence ID" value="AEM85659.1"/>
    <property type="molecule type" value="Genomic_DNA"/>
</dbReference>
<dbReference type="Proteomes" id="UP000008703">
    <property type="component" value="Chromosome"/>
</dbReference>
<dbReference type="Gene3D" id="3.90.1300.10">
    <property type="entry name" value="Amidase signature (AS) domain"/>
    <property type="match status" value="1"/>
</dbReference>
<dbReference type="InterPro" id="IPR023631">
    <property type="entry name" value="Amidase_dom"/>
</dbReference>
<comment type="similarity">
    <text evidence="1">Belongs to the amidase family.</text>
</comment>
<keyword evidence="4" id="KW-1185">Reference proteome</keyword>
<dbReference type="HOGENOM" id="CLU_009600_0_4_11"/>
<accession>G2P7Z8</accession>
<dbReference type="PANTHER" id="PTHR11895:SF7">
    <property type="entry name" value="GLUTAMYL-TRNA(GLN) AMIDOTRANSFERASE SUBUNIT A, MITOCHONDRIAL"/>
    <property type="match status" value="1"/>
</dbReference>
<dbReference type="Pfam" id="PF01425">
    <property type="entry name" value="Amidase"/>
    <property type="match status" value="1"/>
</dbReference>
<dbReference type="InterPro" id="IPR036928">
    <property type="entry name" value="AS_sf"/>
</dbReference>
<dbReference type="KEGG" id="svl:Strvi_6178"/>
<protein>
    <submittedName>
        <fullName evidence="3">Amidase</fullName>
    </submittedName>
</protein>
<dbReference type="eggNOG" id="COG0154">
    <property type="taxonomic scope" value="Bacteria"/>
</dbReference>
<dbReference type="RefSeq" id="WP_014059144.1">
    <property type="nucleotide sequence ID" value="NC_015957.1"/>
</dbReference>
<gene>
    <name evidence="3" type="ORF">Strvi_6178</name>
</gene>
<dbReference type="PANTHER" id="PTHR11895">
    <property type="entry name" value="TRANSAMIDASE"/>
    <property type="match status" value="1"/>
</dbReference>
<dbReference type="InterPro" id="IPR000120">
    <property type="entry name" value="Amidase"/>
</dbReference>
<name>G2P7Z8_STRV4</name>
<dbReference type="GO" id="GO:0003824">
    <property type="term" value="F:catalytic activity"/>
    <property type="evidence" value="ECO:0007669"/>
    <property type="project" value="InterPro"/>
</dbReference>
<proteinExistence type="inferred from homology"/>
<dbReference type="SUPFAM" id="SSF75304">
    <property type="entry name" value="Amidase signature (AS) enzymes"/>
    <property type="match status" value="1"/>
</dbReference>
<evidence type="ECO:0000313" key="3">
    <source>
        <dbReference type="EMBL" id="AEM85659.1"/>
    </source>
</evidence>
<evidence type="ECO:0000256" key="1">
    <source>
        <dbReference type="ARBA" id="ARBA00009199"/>
    </source>
</evidence>
<evidence type="ECO:0000259" key="2">
    <source>
        <dbReference type="Pfam" id="PF01425"/>
    </source>
</evidence>
<feature type="domain" description="Amidase" evidence="2">
    <location>
        <begin position="25"/>
        <end position="451"/>
    </location>
</feature>
<evidence type="ECO:0000313" key="4">
    <source>
        <dbReference type="Proteomes" id="UP000008703"/>
    </source>
</evidence>
<organism evidence="3 4">
    <name type="scientific">Streptomyces violaceusniger (strain Tu 4113)</name>
    <dbReference type="NCBI Taxonomy" id="653045"/>
    <lineage>
        <taxon>Bacteria</taxon>
        <taxon>Bacillati</taxon>
        <taxon>Actinomycetota</taxon>
        <taxon>Actinomycetes</taxon>
        <taxon>Kitasatosporales</taxon>
        <taxon>Streptomycetaceae</taxon>
        <taxon>Streptomyces</taxon>
        <taxon>Streptomyces violaceusniger group</taxon>
    </lineage>
</organism>
<sequence>MTTLATMDALDQADLVRRGEVSPRELVEAAIERIEATDPQINAITHRRYERALAEADRVRRDTPFAGVPTLTKALNESEGDPANFGCAWVAGHGRVAREDAVVNRRLKEAGFVVVGQTSAPEFGLLSVSESRVHGVTRNPWRTDITPGGSSGGASASVAAGMVPVAQGGDGGGSIRMPAAFCHLVGLKPSVGRVSAGPGKSSRWGHSVPAVVTRTVRDTAAVLDAVSGGAPGDLGGPAPLPPGGLAAVVGRDPGRLRVGVLAHAPDHAPQVADEVRDAVLDTARILERLGHEVEEAYPARMLEPRCLTAFFDALSVTAVQSVEALTRELGEEPGPDDLDPVTWLWVRRGREISGLELADALAWQNGLRAAMAHWWQEFDLLLSPVFATPPKPVGWPWREPDGLQKSVDVLTFTAPFNTTGQPAIAVPATLTESGEPIGIQLAAAYGREDLLVCVAAQLEAERPWASHRPQVFPAEGM</sequence>
<dbReference type="PROSITE" id="PS00571">
    <property type="entry name" value="AMIDASES"/>
    <property type="match status" value="1"/>
</dbReference>
<reference evidence="3" key="1">
    <citation type="submission" date="2011-08" db="EMBL/GenBank/DDBJ databases">
        <title>Complete sequence of chromosome of Streptomyces violaceusniger Tu 4113.</title>
        <authorList>
            <consortium name="US DOE Joint Genome Institute"/>
            <person name="Lucas S."/>
            <person name="Han J."/>
            <person name="Lapidus A."/>
            <person name="Cheng J.-F."/>
            <person name="Goodwin L."/>
            <person name="Pitluck S."/>
            <person name="Peters L."/>
            <person name="Ivanova N."/>
            <person name="Daligault H."/>
            <person name="Detter J.C."/>
            <person name="Han C."/>
            <person name="Tapia R."/>
            <person name="Land M."/>
            <person name="Hauser L."/>
            <person name="Kyrpides N."/>
            <person name="Ivanova N."/>
            <person name="Pagani I."/>
            <person name="Hagen A."/>
            <person name="Katz L."/>
            <person name="Fiedler H.-P."/>
            <person name="Keasling J."/>
            <person name="Fortman J."/>
            <person name="Woyke T."/>
        </authorList>
    </citation>
    <scope>NUCLEOTIDE SEQUENCE [LARGE SCALE GENOMIC DNA]</scope>
    <source>
        <strain evidence="3">Tu 4113</strain>
    </source>
</reference>
<dbReference type="InterPro" id="IPR020556">
    <property type="entry name" value="Amidase_CS"/>
</dbReference>
<dbReference type="AlphaFoldDB" id="G2P7Z8"/>